<keyword evidence="3 12" id="KW-1003">Cell membrane</keyword>
<evidence type="ECO:0000256" key="10">
    <source>
        <dbReference type="ARBA" id="ARBA00023186"/>
    </source>
</evidence>
<evidence type="ECO:0000256" key="7">
    <source>
        <dbReference type="ARBA" id="ARBA00022989"/>
    </source>
</evidence>
<dbReference type="PRINTS" id="PR00701">
    <property type="entry name" value="60KDINNERMP"/>
</dbReference>
<dbReference type="SUPFAM" id="SSF103473">
    <property type="entry name" value="MFS general substrate transporter"/>
    <property type="match status" value="1"/>
</dbReference>
<keyword evidence="4 12" id="KW-0812">Transmembrane</keyword>
<evidence type="ECO:0000256" key="5">
    <source>
        <dbReference type="ARBA" id="ARBA00022729"/>
    </source>
</evidence>
<evidence type="ECO:0000256" key="9">
    <source>
        <dbReference type="ARBA" id="ARBA00023139"/>
    </source>
</evidence>
<keyword evidence="17" id="KW-1185">Reference proteome</keyword>
<dbReference type="InterPro" id="IPR047196">
    <property type="entry name" value="YidC_ALB_C"/>
</dbReference>
<feature type="compositionally biased region" description="Low complexity" evidence="13">
    <location>
        <begin position="295"/>
        <end position="307"/>
    </location>
</feature>
<dbReference type="CDD" id="cd20070">
    <property type="entry name" value="5TM_YidC_Alb3"/>
    <property type="match status" value="1"/>
</dbReference>
<dbReference type="PROSITE" id="PS51257">
    <property type="entry name" value="PROKAR_LIPOPROTEIN"/>
    <property type="match status" value="1"/>
</dbReference>
<feature type="transmembrane region" description="Helical" evidence="12">
    <location>
        <begin position="229"/>
        <end position="248"/>
    </location>
</feature>
<organism evidence="16 17">
    <name type="scientific">Lactiplantibacillus daowaiensis</name>
    <dbReference type="NCBI Taxonomy" id="2559918"/>
    <lineage>
        <taxon>Bacteria</taxon>
        <taxon>Bacillati</taxon>
        <taxon>Bacillota</taxon>
        <taxon>Bacilli</taxon>
        <taxon>Lactobacillales</taxon>
        <taxon>Lactobacillaceae</taxon>
        <taxon>Lactiplantibacillus</taxon>
    </lineage>
</organism>
<sequence length="314" mass="34680">MKNKKGLTVTLALSSLALVLSGCVQTKNGKPYGFIYDYLAKPGQAVMQWMAHLFGNNYGWAIILLTVLVRLVLLPMMVNQQRKSTYQQEKMAAVQPEMKKIQAAQKAATTQEEKAAVSNQMMQLYKDNGISMTGGIGCLPLLIQLPIFSALYYAIRYLPELSNAQFMGITLGKSSFLLAVLAFFSYVGQGYLSMIGLPAEQKKTMRTMLIVSPVMIFFVSMSAPAGLGLYFFVGGLFACLQTLIINFFRPRIRREVEAELKKHPIKPVTPVASATAKPVNATEQPANDGKLSHPRNGNAKNGRNAGKQQRHHRD</sequence>
<evidence type="ECO:0000256" key="1">
    <source>
        <dbReference type="ARBA" id="ARBA00004651"/>
    </source>
</evidence>
<comment type="function">
    <text evidence="12">Required for the insertion and/or proper folding and/or complex formation of integral membrane proteins into the membrane. Involved in integration of membrane proteins that insert both dependently and independently of the Sec translocase complex, as well as at least some lipoproteins.</text>
</comment>
<evidence type="ECO:0000256" key="4">
    <source>
        <dbReference type="ARBA" id="ARBA00022692"/>
    </source>
</evidence>
<feature type="transmembrane region" description="Helical" evidence="12">
    <location>
        <begin position="58"/>
        <end position="78"/>
    </location>
</feature>
<feature type="chain" id="PRO_5047186371" description="Membrane protein insertase YidC" evidence="14">
    <location>
        <begin position="27"/>
        <end position="314"/>
    </location>
</feature>
<evidence type="ECO:0000256" key="11">
    <source>
        <dbReference type="ARBA" id="ARBA00023288"/>
    </source>
</evidence>
<comment type="subcellular location">
    <subcellularLocation>
        <location evidence="1 12">Cell membrane</location>
        <topology evidence="1 12">Multi-pass membrane protein</topology>
    </subcellularLocation>
</comment>
<feature type="transmembrane region" description="Helical" evidence="12">
    <location>
        <begin position="207"/>
        <end position="223"/>
    </location>
</feature>
<evidence type="ECO:0000256" key="6">
    <source>
        <dbReference type="ARBA" id="ARBA00022927"/>
    </source>
</evidence>
<dbReference type="InterPro" id="IPR028055">
    <property type="entry name" value="YidC/Oxa/ALB_C"/>
</dbReference>
<evidence type="ECO:0000256" key="13">
    <source>
        <dbReference type="SAM" id="MobiDB-lite"/>
    </source>
</evidence>
<dbReference type="PANTHER" id="PTHR12428:SF65">
    <property type="entry name" value="CYTOCHROME C OXIDASE ASSEMBLY PROTEIN COX18, MITOCHONDRIAL"/>
    <property type="match status" value="1"/>
</dbReference>
<dbReference type="PANTHER" id="PTHR12428">
    <property type="entry name" value="OXA1"/>
    <property type="match status" value="1"/>
</dbReference>
<dbReference type="InterPro" id="IPR001708">
    <property type="entry name" value="YidC/ALB3/OXA1/COX18"/>
</dbReference>
<evidence type="ECO:0000256" key="12">
    <source>
        <dbReference type="HAMAP-Rule" id="MF_01811"/>
    </source>
</evidence>
<keyword evidence="2 12" id="KW-0813">Transport</keyword>
<dbReference type="Pfam" id="PF02096">
    <property type="entry name" value="60KD_IMP"/>
    <property type="match status" value="1"/>
</dbReference>
<comment type="caution">
    <text evidence="16">The sequence shown here is derived from an EMBL/GenBank/DDBJ whole genome shotgun (WGS) entry which is preliminary data.</text>
</comment>
<gene>
    <name evidence="12 16" type="primary">yidC</name>
    <name evidence="16" type="ORF">ACFP5Y_06640</name>
</gene>
<keyword evidence="7 12" id="KW-1133">Transmembrane helix</keyword>
<evidence type="ECO:0000256" key="14">
    <source>
        <dbReference type="SAM" id="SignalP"/>
    </source>
</evidence>
<evidence type="ECO:0000313" key="16">
    <source>
        <dbReference type="EMBL" id="MFC6180891.1"/>
    </source>
</evidence>
<dbReference type="NCBIfam" id="TIGR03592">
    <property type="entry name" value="yidC_oxa1_cterm"/>
    <property type="match status" value="1"/>
</dbReference>
<dbReference type="HAMAP" id="MF_01811">
    <property type="entry name" value="YidC_type2"/>
    <property type="match status" value="1"/>
</dbReference>
<dbReference type="RefSeq" id="WP_137629048.1">
    <property type="nucleotide sequence ID" value="NZ_BJDJ01000016.1"/>
</dbReference>
<keyword evidence="9" id="KW-0564">Palmitate</keyword>
<dbReference type="InterPro" id="IPR023060">
    <property type="entry name" value="YidC/YidC1/YidC2_Firmicutes"/>
</dbReference>
<dbReference type="InterPro" id="IPR036259">
    <property type="entry name" value="MFS_trans_sf"/>
</dbReference>
<dbReference type="Proteomes" id="UP001596282">
    <property type="component" value="Unassembled WGS sequence"/>
</dbReference>
<evidence type="ECO:0000313" key="17">
    <source>
        <dbReference type="Proteomes" id="UP001596282"/>
    </source>
</evidence>
<feature type="transmembrane region" description="Helical" evidence="12">
    <location>
        <begin position="130"/>
        <end position="155"/>
    </location>
</feature>
<feature type="transmembrane region" description="Helical" evidence="12">
    <location>
        <begin position="175"/>
        <end position="195"/>
    </location>
</feature>
<evidence type="ECO:0000256" key="3">
    <source>
        <dbReference type="ARBA" id="ARBA00022475"/>
    </source>
</evidence>
<evidence type="ECO:0000256" key="8">
    <source>
        <dbReference type="ARBA" id="ARBA00023136"/>
    </source>
</evidence>
<proteinExistence type="inferred from homology"/>
<feature type="domain" description="Membrane insertase YidC/Oxa/ALB C-terminal" evidence="15">
    <location>
        <begin position="58"/>
        <end position="246"/>
    </location>
</feature>
<keyword evidence="8 12" id="KW-0472">Membrane</keyword>
<evidence type="ECO:0000259" key="15">
    <source>
        <dbReference type="Pfam" id="PF02096"/>
    </source>
</evidence>
<keyword evidence="11 12" id="KW-0449">Lipoprotein</keyword>
<feature type="region of interest" description="Disordered" evidence="13">
    <location>
        <begin position="269"/>
        <end position="314"/>
    </location>
</feature>
<comment type="similarity">
    <text evidence="12">Belongs to the OXA1/ALB3/YidC family. Type 2 subfamily.</text>
</comment>
<keyword evidence="5 12" id="KW-0732">Signal</keyword>
<reference evidence="17" key="1">
    <citation type="journal article" date="2019" name="Int. J. Syst. Evol. Microbiol.">
        <title>The Global Catalogue of Microorganisms (GCM) 10K type strain sequencing project: providing services to taxonomists for standard genome sequencing and annotation.</title>
        <authorList>
            <consortium name="The Broad Institute Genomics Platform"/>
            <consortium name="The Broad Institute Genome Sequencing Center for Infectious Disease"/>
            <person name="Wu L."/>
            <person name="Ma J."/>
        </authorList>
    </citation>
    <scope>NUCLEOTIDE SEQUENCE [LARGE SCALE GENOMIC DNA]</scope>
    <source>
        <strain evidence="17">CCM 8933</strain>
    </source>
</reference>
<name>A0ABW1RZB6_9LACO</name>
<protein>
    <recommendedName>
        <fullName evidence="12">Membrane protein insertase YidC</fullName>
    </recommendedName>
    <alternativeName>
        <fullName evidence="12">Foldase YidC</fullName>
    </alternativeName>
    <alternativeName>
        <fullName evidence="12">Membrane integrase YidC</fullName>
    </alternativeName>
    <alternativeName>
        <fullName evidence="12">Membrane protein YidC</fullName>
    </alternativeName>
</protein>
<evidence type="ECO:0000256" key="2">
    <source>
        <dbReference type="ARBA" id="ARBA00022448"/>
    </source>
</evidence>
<keyword evidence="10 12" id="KW-0143">Chaperone</keyword>
<feature type="signal peptide" evidence="14">
    <location>
        <begin position="1"/>
        <end position="26"/>
    </location>
</feature>
<dbReference type="EMBL" id="JBHSSC010000017">
    <property type="protein sequence ID" value="MFC6180891.1"/>
    <property type="molecule type" value="Genomic_DNA"/>
</dbReference>
<accession>A0ABW1RZB6</accession>
<keyword evidence="6 12" id="KW-0653">Protein transport</keyword>